<evidence type="ECO:0000313" key="1">
    <source>
        <dbReference type="EMBL" id="BBO20806.1"/>
    </source>
</evidence>
<reference evidence="1" key="1">
    <citation type="journal article" name="DNA Res.">
        <title>The physiological potential of anammox bacteria as revealed by their core genome structure.</title>
        <authorList>
            <person name="Okubo T."/>
            <person name="Toyoda A."/>
            <person name="Fukuhara K."/>
            <person name="Uchiyama I."/>
            <person name="Harigaya Y."/>
            <person name="Kuroiwa M."/>
            <person name="Suzuki T."/>
            <person name="Murakami Y."/>
            <person name="Suwa Y."/>
            <person name="Takami H."/>
        </authorList>
    </citation>
    <scope>NUCLEOTIDE SEQUENCE</scope>
    <source>
        <strain evidence="1">317325-3</strain>
    </source>
</reference>
<dbReference type="InterPro" id="IPR021732">
    <property type="entry name" value="DUF3301"/>
</dbReference>
<dbReference type="AlphaFoldDB" id="A0A809RX74"/>
<name>A0A809RX74_9PROT</name>
<gene>
    <name evidence="1" type="ORF">DSYM_15050</name>
</gene>
<accession>A0A809RX74</accession>
<dbReference type="KEGG" id="ddz:DSYM_15050"/>
<dbReference type="Pfam" id="PF11743">
    <property type="entry name" value="DUF3301"/>
    <property type="match status" value="1"/>
</dbReference>
<evidence type="ECO:0000313" key="2">
    <source>
        <dbReference type="Proteomes" id="UP000662914"/>
    </source>
</evidence>
<sequence>MAGGWELLGLFLLAGGAWFWLDTLKARDGGIAAARAACNSEGLQLLDDTVSLSGLRLARNEDGRLLLRRVYDFEYSDTGDNRRRGSVVLLGQRVVLLNVGLRSVPAQRTLH</sequence>
<proteinExistence type="predicted"/>
<organism evidence="1 2">
    <name type="scientific">Candidatus Desulfobacillus denitrificans</name>
    <dbReference type="NCBI Taxonomy" id="2608985"/>
    <lineage>
        <taxon>Bacteria</taxon>
        <taxon>Pseudomonadati</taxon>
        <taxon>Pseudomonadota</taxon>
        <taxon>Betaproteobacteria</taxon>
        <taxon>Candidatus Desulfobacillus</taxon>
    </lineage>
</organism>
<protein>
    <recommendedName>
        <fullName evidence="3">DUF3301 domain-containing protein</fullName>
    </recommendedName>
</protein>
<dbReference type="EMBL" id="AP021857">
    <property type="protein sequence ID" value="BBO20806.1"/>
    <property type="molecule type" value="Genomic_DNA"/>
</dbReference>
<dbReference type="Proteomes" id="UP000662914">
    <property type="component" value="Chromosome"/>
</dbReference>
<evidence type="ECO:0008006" key="3">
    <source>
        <dbReference type="Google" id="ProtNLM"/>
    </source>
</evidence>